<dbReference type="Gene3D" id="3.10.180.10">
    <property type="entry name" value="2,3-Dihydroxybiphenyl 1,2-Dioxygenase, domain 1"/>
    <property type="match status" value="1"/>
</dbReference>
<dbReference type="SUPFAM" id="SSF54593">
    <property type="entry name" value="Glyoxalase/Bleomycin resistance protein/Dihydroxybiphenyl dioxygenase"/>
    <property type="match status" value="1"/>
</dbReference>
<feature type="domain" description="VOC" evidence="1">
    <location>
        <begin position="3"/>
        <end position="126"/>
    </location>
</feature>
<dbReference type="Pfam" id="PF00903">
    <property type="entry name" value="Glyoxalase"/>
    <property type="match status" value="1"/>
</dbReference>
<evidence type="ECO:0000313" key="3">
    <source>
        <dbReference type="Proteomes" id="UP000628854"/>
    </source>
</evidence>
<dbReference type="InterPro" id="IPR029068">
    <property type="entry name" value="Glyas_Bleomycin-R_OHBP_Dase"/>
</dbReference>
<dbReference type="InterPro" id="IPR037523">
    <property type="entry name" value="VOC_core"/>
</dbReference>
<sequence>MPRLAALTIIVPDYDEAIDYFTSALGFALLEDTRLNESKRWVRVAPPGAETAILLAQPKNEKECAAIGHQTGGRVGFFLETDDFDRDHARMTAAGVTFEESPRTEPYGKVAVFRDAFGNLWDLIEPRR</sequence>
<dbReference type="PROSITE" id="PS51819">
    <property type="entry name" value="VOC"/>
    <property type="match status" value="1"/>
</dbReference>
<evidence type="ECO:0000313" key="2">
    <source>
        <dbReference type="EMBL" id="GGB68475.1"/>
    </source>
</evidence>
<dbReference type="InterPro" id="IPR004360">
    <property type="entry name" value="Glyas_Fos-R_dOase_dom"/>
</dbReference>
<organism evidence="2 3">
    <name type="scientific">Henriciella pelagia</name>
    <dbReference type="NCBI Taxonomy" id="1977912"/>
    <lineage>
        <taxon>Bacteria</taxon>
        <taxon>Pseudomonadati</taxon>
        <taxon>Pseudomonadota</taxon>
        <taxon>Alphaproteobacteria</taxon>
        <taxon>Hyphomonadales</taxon>
        <taxon>Hyphomonadaceae</taxon>
        <taxon>Henriciella</taxon>
    </lineage>
</organism>
<name>A0ABQ1JGN4_9PROT</name>
<comment type="caution">
    <text evidence="2">The sequence shown here is derived from an EMBL/GenBank/DDBJ whole genome shotgun (WGS) entry which is preliminary data.</text>
</comment>
<evidence type="ECO:0000259" key="1">
    <source>
        <dbReference type="PROSITE" id="PS51819"/>
    </source>
</evidence>
<reference evidence="3" key="1">
    <citation type="journal article" date="2019" name="Int. J. Syst. Evol. Microbiol.">
        <title>The Global Catalogue of Microorganisms (GCM) 10K type strain sequencing project: providing services to taxonomists for standard genome sequencing and annotation.</title>
        <authorList>
            <consortium name="The Broad Institute Genomics Platform"/>
            <consortium name="The Broad Institute Genome Sequencing Center for Infectious Disease"/>
            <person name="Wu L."/>
            <person name="Ma J."/>
        </authorList>
    </citation>
    <scope>NUCLEOTIDE SEQUENCE [LARGE SCALE GENOMIC DNA]</scope>
    <source>
        <strain evidence="3">CGMCC 1.15928</strain>
    </source>
</reference>
<protein>
    <recommendedName>
        <fullName evidence="1">VOC domain-containing protein</fullName>
    </recommendedName>
</protein>
<gene>
    <name evidence="2" type="ORF">GCM10011503_16340</name>
</gene>
<proteinExistence type="predicted"/>
<dbReference type="Proteomes" id="UP000628854">
    <property type="component" value="Unassembled WGS sequence"/>
</dbReference>
<dbReference type="PANTHER" id="PTHR36437:SF2">
    <property type="entry name" value="GLYOXALASE_BLEOMYCIN RESISTANCE PROTEIN_DIOXYGENASE"/>
    <property type="match status" value="1"/>
</dbReference>
<dbReference type="EMBL" id="BMKF01000002">
    <property type="protein sequence ID" value="GGB68475.1"/>
    <property type="molecule type" value="Genomic_DNA"/>
</dbReference>
<dbReference type="RefSeq" id="WP_084393013.1">
    <property type="nucleotide sequence ID" value="NZ_BMKF01000002.1"/>
</dbReference>
<dbReference type="PANTHER" id="PTHR36437">
    <property type="entry name" value="GLYOXALASE/BLEOMYCIN RESISTANCE PROTEIN/DIOXYGENASE"/>
    <property type="match status" value="1"/>
</dbReference>
<keyword evidence="3" id="KW-1185">Reference proteome</keyword>
<accession>A0ABQ1JGN4</accession>